<dbReference type="PANTHER" id="PTHR44145:SF3">
    <property type="entry name" value="DNAJ HOMOLOG SUBFAMILY A MEMBER 3, MITOCHONDRIAL"/>
    <property type="match status" value="1"/>
</dbReference>
<comment type="caution">
    <text evidence="4">The sequence shown here is derived from an EMBL/GenBank/DDBJ whole genome shotgun (WGS) entry which is preliminary data.</text>
</comment>
<dbReference type="PANTHER" id="PTHR44145">
    <property type="entry name" value="DNAJ HOMOLOG SUBFAMILY A MEMBER 3, MITOCHONDRIAL"/>
    <property type="match status" value="1"/>
</dbReference>
<dbReference type="Pfam" id="PF00226">
    <property type="entry name" value="DnaJ"/>
    <property type="match status" value="1"/>
</dbReference>
<dbReference type="EMBL" id="BTGC01000008">
    <property type="protein sequence ID" value="GMM52723.1"/>
    <property type="molecule type" value="Genomic_DNA"/>
</dbReference>
<reference evidence="4 5" key="1">
    <citation type="journal article" date="2023" name="Elife">
        <title>Identification of key yeast species and microbe-microbe interactions impacting larval growth of Drosophila in the wild.</title>
        <authorList>
            <person name="Mure A."/>
            <person name="Sugiura Y."/>
            <person name="Maeda R."/>
            <person name="Honda K."/>
            <person name="Sakurai N."/>
            <person name="Takahashi Y."/>
            <person name="Watada M."/>
            <person name="Katoh T."/>
            <person name="Gotoh A."/>
            <person name="Gotoh Y."/>
            <person name="Taniguchi I."/>
            <person name="Nakamura K."/>
            <person name="Hayashi T."/>
            <person name="Katayama T."/>
            <person name="Uemura T."/>
            <person name="Hattori Y."/>
        </authorList>
    </citation>
    <scope>NUCLEOTIDE SEQUENCE [LARGE SCALE GENOMIC DNA]</scope>
    <source>
        <strain evidence="4 5">SB-73</strain>
    </source>
</reference>
<sequence>MRFAFIRNIHYPTIRNPTPYQIFGIDAHSTVDKKKLKQMYYEFVKKYHPDIGSTGDAEKFKCIVNAHEILKNDSKRMRYDRASAFNGNAAGQQGYYQHKGNYKEYKEWSAEHQEQFDKGLQANKIWIVKVIVVSSFVFSVLNFTIMRKNTEARLDAVNKRSESIANELAERVRVGQGTSAEERIDRFLNTRKHALDRYGNKFSFKDVK</sequence>
<dbReference type="InterPro" id="IPR051938">
    <property type="entry name" value="Apopto_cytoskel_mod"/>
</dbReference>
<accession>A0AAV5RPR4</accession>
<dbReference type="CDD" id="cd06257">
    <property type="entry name" value="DnaJ"/>
    <property type="match status" value="1"/>
</dbReference>
<feature type="transmembrane region" description="Helical" evidence="2">
    <location>
        <begin position="125"/>
        <end position="145"/>
    </location>
</feature>
<proteinExistence type="predicted"/>
<keyword evidence="5" id="KW-1185">Reference proteome</keyword>
<dbReference type="AlphaFoldDB" id="A0AAV5RPR4"/>
<dbReference type="InterPro" id="IPR018253">
    <property type="entry name" value="DnaJ_domain_CS"/>
</dbReference>
<dbReference type="SUPFAM" id="SSF46565">
    <property type="entry name" value="Chaperone J-domain"/>
    <property type="match status" value="1"/>
</dbReference>
<evidence type="ECO:0000313" key="5">
    <source>
        <dbReference type="Proteomes" id="UP001362899"/>
    </source>
</evidence>
<dbReference type="SMART" id="SM00271">
    <property type="entry name" value="DnaJ"/>
    <property type="match status" value="1"/>
</dbReference>
<organism evidence="4 5">
    <name type="scientific">Starmerella bacillaris</name>
    <name type="common">Yeast</name>
    <name type="synonym">Candida zemplinina</name>
    <dbReference type="NCBI Taxonomy" id="1247836"/>
    <lineage>
        <taxon>Eukaryota</taxon>
        <taxon>Fungi</taxon>
        <taxon>Dikarya</taxon>
        <taxon>Ascomycota</taxon>
        <taxon>Saccharomycotina</taxon>
        <taxon>Dipodascomycetes</taxon>
        <taxon>Dipodascales</taxon>
        <taxon>Trichomonascaceae</taxon>
        <taxon>Starmerella</taxon>
    </lineage>
</organism>
<keyword evidence="2" id="KW-1133">Transmembrane helix</keyword>
<keyword evidence="1" id="KW-0143">Chaperone</keyword>
<dbReference type="PROSITE" id="PS50076">
    <property type="entry name" value="DNAJ_2"/>
    <property type="match status" value="1"/>
</dbReference>
<evidence type="ECO:0000259" key="3">
    <source>
        <dbReference type="PROSITE" id="PS50076"/>
    </source>
</evidence>
<protein>
    <submittedName>
        <fullName evidence="4">Jid1 protein</fullName>
    </submittedName>
</protein>
<dbReference type="Proteomes" id="UP001362899">
    <property type="component" value="Unassembled WGS sequence"/>
</dbReference>
<dbReference type="PROSITE" id="PS00636">
    <property type="entry name" value="DNAJ_1"/>
    <property type="match status" value="1"/>
</dbReference>
<gene>
    <name evidence="4" type="ORF">DASB73_036860</name>
</gene>
<feature type="domain" description="J" evidence="3">
    <location>
        <begin position="18"/>
        <end position="83"/>
    </location>
</feature>
<dbReference type="InterPro" id="IPR036869">
    <property type="entry name" value="J_dom_sf"/>
</dbReference>
<name>A0AAV5RPR4_STABA</name>
<evidence type="ECO:0000313" key="4">
    <source>
        <dbReference type="EMBL" id="GMM52723.1"/>
    </source>
</evidence>
<dbReference type="InterPro" id="IPR001623">
    <property type="entry name" value="DnaJ_domain"/>
</dbReference>
<keyword evidence="2" id="KW-0472">Membrane</keyword>
<dbReference type="Gene3D" id="1.10.287.110">
    <property type="entry name" value="DnaJ domain"/>
    <property type="match status" value="1"/>
</dbReference>
<evidence type="ECO:0000256" key="2">
    <source>
        <dbReference type="SAM" id="Phobius"/>
    </source>
</evidence>
<keyword evidence="2" id="KW-0812">Transmembrane</keyword>
<evidence type="ECO:0000256" key="1">
    <source>
        <dbReference type="ARBA" id="ARBA00023186"/>
    </source>
</evidence>